<dbReference type="Gene3D" id="3.40.50.720">
    <property type="entry name" value="NAD(P)-binding Rossmann-like Domain"/>
    <property type="match status" value="1"/>
</dbReference>
<dbReference type="eggNOG" id="KOG2711">
    <property type="taxonomic scope" value="Eukaryota"/>
</dbReference>
<protein>
    <recommendedName>
        <fullName evidence="6 8">Glycerol-3-phosphate dehydrogenase [NAD(+)]</fullName>
        <ecNumber evidence="2 8">1.1.1.8</ecNumber>
    </recommendedName>
</protein>
<evidence type="ECO:0000259" key="10">
    <source>
        <dbReference type="Pfam" id="PF01210"/>
    </source>
</evidence>
<dbReference type="Pfam" id="PF01210">
    <property type="entry name" value="NAD_Gly3P_dh_N"/>
    <property type="match status" value="1"/>
</dbReference>
<accession>A1CS72</accession>
<evidence type="ECO:0000256" key="1">
    <source>
        <dbReference type="ARBA" id="ARBA00011009"/>
    </source>
</evidence>
<dbReference type="Proteomes" id="UP000006701">
    <property type="component" value="Unassembled WGS sequence"/>
</dbReference>
<dbReference type="InterPro" id="IPR006168">
    <property type="entry name" value="G3P_DH_NAD-dep"/>
</dbReference>
<dbReference type="VEuPathDB" id="FungiDB:ACLA_032280"/>
<evidence type="ECO:0000256" key="2">
    <source>
        <dbReference type="ARBA" id="ARBA00013218"/>
    </source>
</evidence>
<dbReference type="GO" id="GO:0005634">
    <property type="term" value="C:nucleus"/>
    <property type="evidence" value="ECO:0007669"/>
    <property type="project" value="TreeGrafter"/>
</dbReference>
<keyword evidence="13" id="KW-1185">Reference proteome</keyword>
<dbReference type="KEGG" id="act:ACLA_032280"/>
<dbReference type="GO" id="GO:0141152">
    <property type="term" value="F:glycerol-3-phosphate dehydrogenase (NAD+) activity"/>
    <property type="evidence" value="ECO:0007669"/>
    <property type="project" value="UniProtKB-UniRule"/>
</dbReference>
<dbReference type="EC" id="1.1.1.8" evidence="2 8"/>
<dbReference type="PRINTS" id="PR00077">
    <property type="entry name" value="GPDHDRGNASE"/>
</dbReference>
<sequence>MLSPVRLVSRRICFPESRATAILPRSPVSQFQSTRIIRKISPLPTYSRGLNPLFVTPVRFFSGCRTRSTANVTNGIPKMGSLAPYQRKHKVTVVGSGNWGTAIAKIIAENTASNDGIFEKEVQMWVFEEKVEIPQTSRHYDPSSPLCQGPQNLTEVINKTHENVKYLPGIALPENLRANPSLVDAVKDSTILIFNLPHQFIIKTCEQIKGNILPYARGISCIKGVDVNEDGISLFSETIGKTLGIYCGALSGANIANEVAQEKWSESSIAYDPPHMDSKAPSPTLSPTASDTDVVHFEHKDVSGEFSQVKLRPLPSEYPPVDHDVLKSLFHRPYFHISVVSDVAGVSLGGALKNVVALAAGWVDGMGWGDNAKAAIMRVGLLEMVKFGVKFFGATIDAKTFTEESAGVADLITSCSGGRNFRCAKLSVQRNQPIEKIEETELNGQKLQGTLTAVEVNRFLKKQRLEDEFPLFTAVYRVLEGSMSVADIPSYIER</sequence>
<dbReference type="InterPro" id="IPR008927">
    <property type="entry name" value="6-PGluconate_DH-like_C_sf"/>
</dbReference>
<dbReference type="OMA" id="NRMFGNM"/>
<dbReference type="InterPro" id="IPR011128">
    <property type="entry name" value="G3P_DH_NAD-dep_N"/>
</dbReference>
<dbReference type="GO" id="GO:0005829">
    <property type="term" value="C:cytosol"/>
    <property type="evidence" value="ECO:0007669"/>
    <property type="project" value="TreeGrafter"/>
</dbReference>
<feature type="region of interest" description="Disordered" evidence="9">
    <location>
        <begin position="270"/>
        <end position="290"/>
    </location>
</feature>
<evidence type="ECO:0000256" key="9">
    <source>
        <dbReference type="SAM" id="MobiDB-lite"/>
    </source>
</evidence>
<evidence type="ECO:0000313" key="12">
    <source>
        <dbReference type="EMBL" id="EAW08493.1"/>
    </source>
</evidence>
<dbReference type="EMBL" id="DS027059">
    <property type="protein sequence ID" value="EAW08493.1"/>
    <property type="molecule type" value="Genomic_DNA"/>
</dbReference>
<evidence type="ECO:0000256" key="4">
    <source>
        <dbReference type="ARBA" id="ARBA00023027"/>
    </source>
</evidence>
<evidence type="ECO:0000259" key="11">
    <source>
        <dbReference type="Pfam" id="PF07479"/>
    </source>
</evidence>
<reference evidence="12 13" key="1">
    <citation type="journal article" date="2008" name="PLoS Genet.">
        <title>Genomic islands in the pathogenic filamentous fungus Aspergillus fumigatus.</title>
        <authorList>
            <person name="Fedorova N.D."/>
            <person name="Khaldi N."/>
            <person name="Joardar V.S."/>
            <person name="Maiti R."/>
            <person name="Amedeo P."/>
            <person name="Anderson M.J."/>
            <person name="Crabtree J."/>
            <person name="Silva J.C."/>
            <person name="Badger J.H."/>
            <person name="Albarraq A."/>
            <person name="Angiuoli S."/>
            <person name="Bussey H."/>
            <person name="Bowyer P."/>
            <person name="Cotty P.J."/>
            <person name="Dyer P.S."/>
            <person name="Egan A."/>
            <person name="Galens K."/>
            <person name="Fraser-Liggett C.M."/>
            <person name="Haas B.J."/>
            <person name="Inman J.M."/>
            <person name="Kent R."/>
            <person name="Lemieux S."/>
            <person name="Malavazi I."/>
            <person name="Orvis J."/>
            <person name="Roemer T."/>
            <person name="Ronning C.M."/>
            <person name="Sundaram J.P."/>
            <person name="Sutton G."/>
            <person name="Turner G."/>
            <person name="Venter J.C."/>
            <person name="White O.R."/>
            <person name="Whitty B.R."/>
            <person name="Youngman P."/>
            <person name="Wolfe K.H."/>
            <person name="Goldman G.H."/>
            <person name="Wortman J.R."/>
            <person name="Jiang B."/>
            <person name="Denning D.W."/>
            <person name="Nierman W.C."/>
        </authorList>
    </citation>
    <scope>NUCLEOTIDE SEQUENCE [LARGE SCALE GENOMIC DNA]</scope>
    <source>
        <strain evidence="13">ATCC 1007 / CBS 513.65 / DSM 816 / NCTC 3887 / NRRL 1</strain>
    </source>
</reference>
<organism evidence="12 13">
    <name type="scientific">Aspergillus clavatus (strain ATCC 1007 / CBS 513.65 / DSM 816 / NCTC 3887 / NRRL 1 / QM 1276 / 107)</name>
    <dbReference type="NCBI Taxonomy" id="344612"/>
    <lineage>
        <taxon>Eukaryota</taxon>
        <taxon>Fungi</taxon>
        <taxon>Dikarya</taxon>
        <taxon>Ascomycota</taxon>
        <taxon>Pezizomycotina</taxon>
        <taxon>Eurotiomycetes</taxon>
        <taxon>Eurotiomycetidae</taxon>
        <taxon>Eurotiales</taxon>
        <taxon>Aspergillaceae</taxon>
        <taxon>Aspergillus</taxon>
        <taxon>Aspergillus subgen. Fumigati</taxon>
    </lineage>
</organism>
<dbReference type="InterPro" id="IPR013328">
    <property type="entry name" value="6PGD_dom2"/>
</dbReference>
<comment type="similarity">
    <text evidence="1 7">Belongs to the NAD-dependent glycerol-3-phosphate dehydrogenase family.</text>
</comment>
<dbReference type="GeneID" id="4701593"/>
<comment type="catalytic activity">
    <reaction evidence="5 8">
        <text>sn-glycerol 3-phosphate + NAD(+) = dihydroxyacetone phosphate + NADH + H(+)</text>
        <dbReference type="Rhea" id="RHEA:11092"/>
        <dbReference type="ChEBI" id="CHEBI:15378"/>
        <dbReference type="ChEBI" id="CHEBI:57540"/>
        <dbReference type="ChEBI" id="CHEBI:57597"/>
        <dbReference type="ChEBI" id="CHEBI:57642"/>
        <dbReference type="ChEBI" id="CHEBI:57945"/>
        <dbReference type="EC" id="1.1.1.8"/>
    </reaction>
</comment>
<evidence type="ECO:0000256" key="5">
    <source>
        <dbReference type="ARBA" id="ARBA00048683"/>
    </source>
</evidence>
<dbReference type="Gene3D" id="1.10.1040.10">
    <property type="entry name" value="N-(1-d-carboxylethyl)-l-norvaline Dehydrogenase, domain 2"/>
    <property type="match status" value="1"/>
</dbReference>
<dbReference type="SUPFAM" id="SSF48179">
    <property type="entry name" value="6-phosphogluconate dehydrogenase C-terminal domain-like"/>
    <property type="match status" value="1"/>
</dbReference>
<dbReference type="SUPFAM" id="SSF51735">
    <property type="entry name" value="NAD(P)-binding Rossmann-fold domains"/>
    <property type="match status" value="1"/>
</dbReference>
<name>A1CS72_ASPCL</name>
<evidence type="ECO:0000313" key="13">
    <source>
        <dbReference type="Proteomes" id="UP000006701"/>
    </source>
</evidence>
<dbReference type="PANTHER" id="PTHR11728:SF8">
    <property type="entry name" value="GLYCEROL-3-PHOSPHATE DEHYDROGENASE [NAD(+)]-RELATED"/>
    <property type="match status" value="1"/>
</dbReference>
<dbReference type="GO" id="GO:0005975">
    <property type="term" value="P:carbohydrate metabolic process"/>
    <property type="evidence" value="ECO:0007669"/>
    <property type="project" value="InterPro"/>
</dbReference>
<dbReference type="FunFam" id="1.10.1040.10:FF:000004">
    <property type="entry name" value="Glycerol-3-phosphate dehydrogenase [NAD(+)]"/>
    <property type="match status" value="1"/>
</dbReference>
<evidence type="ECO:0000256" key="3">
    <source>
        <dbReference type="ARBA" id="ARBA00023002"/>
    </source>
</evidence>
<proteinExistence type="inferred from homology"/>
<dbReference type="PANTHER" id="PTHR11728">
    <property type="entry name" value="GLYCEROL-3-PHOSPHATE DEHYDROGENASE"/>
    <property type="match status" value="1"/>
</dbReference>
<evidence type="ECO:0000256" key="7">
    <source>
        <dbReference type="RuleBase" id="RU000437"/>
    </source>
</evidence>
<dbReference type="OrthoDB" id="10263760at2759"/>
<evidence type="ECO:0000256" key="6">
    <source>
        <dbReference type="ARBA" id="ARBA00072861"/>
    </source>
</evidence>
<dbReference type="InterPro" id="IPR036291">
    <property type="entry name" value="NAD(P)-bd_dom_sf"/>
</dbReference>
<feature type="domain" description="Glycerol-3-phosphate dehydrogenase NAD-dependent C-terminal" evidence="11">
    <location>
        <begin position="342"/>
        <end position="488"/>
    </location>
</feature>
<keyword evidence="3 7" id="KW-0560">Oxidoreductase</keyword>
<keyword evidence="4 7" id="KW-0520">NAD</keyword>
<dbReference type="FunFam" id="3.40.50.720:FF:000294">
    <property type="entry name" value="Glycerol-3-phosphate dehydrogenase [NAD(+)]"/>
    <property type="match status" value="1"/>
</dbReference>
<dbReference type="GO" id="GO:0051287">
    <property type="term" value="F:NAD binding"/>
    <property type="evidence" value="ECO:0007669"/>
    <property type="project" value="UniProtKB-UniRule"/>
</dbReference>
<dbReference type="Pfam" id="PF07479">
    <property type="entry name" value="NAD_Gly3P_dh_C"/>
    <property type="match status" value="1"/>
</dbReference>
<feature type="domain" description="Glycerol-3-phosphate dehydrogenase NAD-dependent N-terminal" evidence="10">
    <location>
        <begin position="90"/>
        <end position="274"/>
    </location>
</feature>
<evidence type="ECO:0000256" key="8">
    <source>
        <dbReference type="RuleBase" id="RU361243"/>
    </source>
</evidence>
<dbReference type="GO" id="GO:0046168">
    <property type="term" value="P:glycerol-3-phosphate catabolic process"/>
    <property type="evidence" value="ECO:0007669"/>
    <property type="project" value="UniProtKB-UniRule"/>
</dbReference>
<gene>
    <name evidence="12" type="ORF">ACLA_032280</name>
</gene>
<dbReference type="InterPro" id="IPR006109">
    <property type="entry name" value="G3P_DH_NAD-dep_C"/>
</dbReference>
<feature type="compositionally biased region" description="Polar residues" evidence="9">
    <location>
        <begin position="281"/>
        <end position="290"/>
    </location>
</feature>
<dbReference type="STRING" id="344612.A1CS72"/>
<dbReference type="HOGENOM" id="CLU_033449_2_3_1"/>
<dbReference type="AlphaFoldDB" id="A1CS72"/>
<dbReference type="RefSeq" id="XP_001269919.1">
    <property type="nucleotide sequence ID" value="XM_001269918.1"/>
</dbReference>